<keyword evidence="2" id="KW-1185">Reference proteome</keyword>
<dbReference type="EMBL" id="OU466858">
    <property type="protein sequence ID" value="CAH2046761.1"/>
    <property type="molecule type" value="Genomic_DNA"/>
</dbReference>
<reference evidence="1 2" key="1">
    <citation type="submission" date="2022-03" db="EMBL/GenBank/DDBJ databases">
        <authorList>
            <person name="Nunn A."/>
            <person name="Chopra R."/>
            <person name="Nunn A."/>
            <person name="Contreras Garrido A."/>
        </authorList>
    </citation>
    <scope>NUCLEOTIDE SEQUENCE [LARGE SCALE GENOMIC DNA]</scope>
</reference>
<proteinExistence type="predicted"/>
<dbReference type="Proteomes" id="UP000836841">
    <property type="component" value="Chromosome 2"/>
</dbReference>
<dbReference type="Gene3D" id="2.40.50.140">
    <property type="entry name" value="Nucleic acid-binding proteins"/>
    <property type="match status" value="1"/>
</dbReference>
<dbReference type="InterPro" id="IPR012340">
    <property type="entry name" value="NA-bd_OB-fold"/>
</dbReference>
<accession>A0AAU9RTJ9</accession>
<sequence length="116" mass="13366">GSRIHATVEEDLIYNHRNVFSINAFMLKEYFREYRTSTLPMKLIFLSKPKPAVGFPPELPEQYFADFSEILDGKHNKNILIDVIGQILNVGSKENVQMRGKKVSNTKLELILRDAK</sequence>
<organism evidence="1 2">
    <name type="scientific">Thlaspi arvense</name>
    <name type="common">Field penny-cress</name>
    <dbReference type="NCBI Taxonomy" id="13288"/>
    <lineage>
        <taxon>Eukaryota</taxon>
        <taxon>Viridiplantae</taxon>
        <taxon>Streptophyta</taxon>
        <taxon>Embryophyta</taxon>
        <taxon>Tracheophyta</taxon>
        <taxon>Spermatophyta</taxon>
        <taxon>Magnoliopsida</taxon>
        <taxon>eudicotyledons</taxon>
        <taxon>Gunneridae</taxon>
        <taxon>Pentapetalae</taxon>
        <taxon>rosids</taxon>
        <taxon>malvids</taxon>
        <taxon>Brassicales</taxon>
        <taxon>Brassicaceae</taxon>
        <taxon>Thlaspideae</taxon>
        <taxon>Thlaspi</taxon>
    </lineage>
</organism>
<gene>
    <name evidence="1" type="ORF">TAV2_LOCUS5714</name>
</gene>
<feature type="non-terminal residue" evidence="1">
    <location>
        <position position="116"/>
    </location>
</feature>
<protein>
    <submittedName>
        <fullName evidence="1">Uncharacterized protein</fullName>
    </submittedName>
</protein>
<name>A0AAU9RTJ9_THLAR</name>
<evidence type="ECO:0000313" key="1">
    <source>
        <dbReference type="EMBL" id="CAH2046761.1"/>
    </source>
</evidence>
<dbReference type="AlphaFoldDB" id="A0AAU9RTJ9"/>
<evidence type="ECO:0000313" key="2">
    <source>
        <dbReference type="Proteomes" id="UP000836841"/>
    </source>
</evidence>